<protein>
    <recommendedName>
        <fullName evidence="2">CBS domain-containing protein</fullName>
    </recommendedName>
</protein>
<dbReference type="Gene3D" id="3.10.580.10">
    <property type="entry name" value="CBS-domain"/>
    <property type="match status" value="1"/>
</dbReference>
<dbReference type="PANTHER" id="PTHR43080">
    <property type="entry name" value="CBS DOMAIN-CONTAINING PROTEIN CBSX3, MITOCHONDRIAL"/>
    <property type="match status" value="1"/>
</dbReference>
<dbReference type="CDD" id="cd04586">
    <property type="entry name" value="CBS_pair_BON_assoc"/>
    <property type="match status" value="1"/>
</dbReference>
<dbReference type="EMBL" id="NHSJ01000004">
    <property type="protein sequence ID" value="PPQ34102.1"/>
    <property type="molecule type" value="Genomic_DNA"/>
</dbReference>
<evidence type="ECO:0000256" key="1">
    <source>
        <dbReference type="ARBA" id="ARBA00023122"/>
    </source>
</evidence>
<dbReference type="InterPro" id="IPR000644">
    <property type="entry name" value="CBS_dom"/>
</dbReference>
<dbReference type="Proteomes" id="UP000239089">
    <property type="component" value="Unassembled WGS sequence"/>
</dbReference>
<dbReference type="PANTHER" id="PTHR43080:SF2">
    <property type="entry name" value="CBS DOMAIN-CONTAINING PROTEIN"/>
    <property type="match status" value="1"/>
</dbReference>
<keyword evidence="4" id="KW-1185">Reference proteome</keyword>
<dbReference type="Pfam" id="PF00571">
    <property type="entry name" value="CBS"/>
    <property type="match status" value="2"/>
</dbReference>
<evidence type="ECO:0000313" key="3">
    <source>
        <dbReference type="EMBL" id="PPQ34102.1"/>
    </source>
</evidence>
<dbReference type="SUPFAM" id="SSF54631">
    <property type="entry name" value="CBS-domain pair"/>
    <property type="match status" value="1"/>
</dbReference>
<keyword evidence="1" id="KW-0129">CBS domain</keyword>
<proteinExistence type="predicted"/>
<reference evidence="3 4" key="1">
    <citation type="journal article" date="2018" name="Arch. Microbiol.">
        <title>New insights into the metabolic potential of the phototrophic purple bacterium Rhodopila globiformis DSM 161(T) from its draft genome sequence and evidence for a vanadium-dependent nitrogenase.</title>
        <authorList>
            <person name="Imhoff J.F."/>
            <person name="Rahn T."/>
            <person name="Kunzel S."/>
            <person name="Neulinger S.C."/>
        </authorList>
    </citation>
    <scope>NUCLEOTIDE SEQUENCE [LARGE SCALE GENOMIC DNA]</scope>
    <source>
        <strain evidence="3 4">DSM 16996</strain>
    </source>
</reference>
<gene>
    <name evidence="3" type="ORF">CCR94_00145</name>
</gene>
<name>A0A2S6NHI8_9HYPH</name>
<accession>A0A2S6NHI8</accession>
<comment type="caution">
    <text evidence="3">The sequence shown here is derived from an EMBL/GenBank/DDBJ whole genome shotgun (WGS) entry which is preliminary data.</text>
</comment>
<sequence>MNAHANFEGKRVRDAMKSPAVTVRPDDSTRRAAEIMIRLRVSGLPVVDGENRPLGVISETDFRYADEAERAKQREAWLRYVSEGQEMSPRYLEALEREADQIQRIMAAPAICIDEDASLVEAAELLARHRIRRLVATRNGKVTGVISRASLLRFFAPERPPARPLPTPDEFEQAIEAAGLPAPKPTAQASQPDGVASAAELKKLVGDFERRKAELKGDAARAAHGQRDEAIKHLLRAKFSDGEMKQLLSLAFEAARRGETGCVAMTFPAALCADGGRTINLPSPDWPASLRGKAADFFLRWEKELKPLGYALSARIASFPDGFPGDAELSLMWGRE</sequence>
<feature type="domain" description="CBS" evidence="2">
    <location>
        <begin position="106"/>
        <end position="165"/>
    </location>
</feature>
<dbReference type="AlphaFoldDB" id="A0A2S6NHI8"/>
<feature type="domain" description="CBS" evidence="2">
    <location>
        <begin position="16"/>
        <end position="72"/>
    </location>
</feature>
<dbReference type="SMART" id="SM00116">
    <property type="entry name" value="CBS"/>
    <property type="match status" value="2"/>
</dbReference>
<evidence type="ECO:0000259" key="2">
    <source>
        <dbReference type="PROSITE" id="PS51371"/>
    </source>
</evidence>
<evidence type="ECO:0000313" key="4">
    <source>
        <dbReference type="Proteomes" id="UP000239089"/>
    </source>
</evidence>
<dbReference type="RefSeq" id="WP_104505878.1">
    <property type="nucleotide sequence ID" value="NZ_JACIGC010000032.1"/>
</dbReference>
<dbReference type="OrthoDB" id="7871683at2"/>
<dbReference type="InterPro" id="IPR046342">
    <property type="entry name" value="CBS_dom_sf"/>
</dbReference>
<dbReference type="InterPro" id="IPR051257">
    <property type="entry name" value="Diverse_CBS-Domain"/>
</dbReference>
<organism evidence="3 4">
    <name type="scientific">Rhodoblastus sphagnicola</name>
    <dbReference type="NCBI Taxonomy" id="333368"/>
    <lineage>
        <taxon>Bacteria</taxon>
        <taxon>Pseudomonadati</taxon>
        <taxon>Pseudomonadota</taxon>
        <taxon>Alphaproteobacteria</taxon>
        <taxon>Hyphomicrobiales</taxon>
        <taxon>Rhodoblastaceae</taxon>
        <taxon>Rhodoblastus</taxon>
    </lineage>
</organism>
<dbReference type="PROSITE" id="PS51371">
    <property type="entry name" value="CBS"/>
    <property type="match status" value="2"/>
</dbReference>